<gene>
    <name evidence="2" type="primary">mazG</name>
    <name evidence="2" type="ORF">ACGRVM_01505</name>
</gene>
<dbReference type="CDD" id="cd11528">
    <property type="entry name" value="NTP-PPase_MazG_Nterm"/>
    <property type="match status" value="1"/>
</dbReference>
<dbReference type="InterPro" id="IPR048015">
    <property type="entry name" value="NTP-PPase_MazG-like_N"/>
</dbReference>
<dbReference type="PANTHER" id="PTHR30522">
    <property type="entry name" value="NUCLEOSIDE TRIPHOSPHATE PYROPHOSPHOHYDROLASE"/>
    <property type="match status" value="1"/>
</dbReference>
<dbReference type="EMBL" id="JBIHMM010000001">
    <property type="protein sequence ID" value="MFH0252555.1"/>
    <property type="molecule type" value="Genomic_DNA"/>
</dbReference>
<feature type="domain" description="NTP pyrophosphohydrolase MazG-like" evidence="1">
    <location>
        <begin position="176"/>
        <end position="237"/>
    </location>
</feature>
<evidence type="ECO:0000313" key="3">
    <source>
        <dbReference type="Proteomes" id="UP001607157"/>
    </source>
</evidence>
<accession>A0ABW7I3J9</accession>
<dbReference type="InterPro" id="IPR048011">
    <property type="entry name" value="NTP-PPase_MazG-like_C"/>
</dbReference>
<dbReference type="Pfam" id="PF03819">
    <property type="entry name" value="MazG"/>
    <property type="match status" value="2"/>
</dbReference>
<dbReference type="NCBIfam" id="NF007113">
    <property type="entry name" value="PRK09562.1"/>
    <property type="match status" value="1"/>
</dbReference>
<protein>
    <submittedName>
        <fullName evidence="2">Nucleoside triphosphate pyrophosphohydrolase</fullName>
        <ecNumber evidence="2">3.6.1.9</ecNumber>
    </submittedName>
</protein>
<organism evidence="2 3">
    <name type="scientific">Roseovarius aquimarinus</name>
    <dbReference type="NCBI Taxonomy" id="1229156"/>
    <lineage>
        <taxon>Bacteria</taxon>
        <taxon>Pseudomonadati</taxon>
        <taxon>Pseudomonadota</taxon>
        <taxon>Alphaproteobacteria</taxon>
        <taxon>Rhodobacterales</taxon>
        <taxon>Roseobacteraceae</taxon>
        <taxon>Roseovarius</taxon>
    </lineage>
</organism>
<sequence length="273" mass="30043">MPVTDALIHDPEGGLPRLLAIMRALRDPETGCPWDIEQDFATIAPYTIEEAYEVADAIARADWSDLTGELGDLLLQVVFHAQIAEDRGLFDFSDIADGIADKMVARHPHVFGDESRDKSAEQQTRDWETIKAAERAAARESGTLGGVALGLPALLRAVKLQKRAARVGFDWPGTEGVLAKITEEVAELAEAQASGDADHAEEEFGDLLFVMANLARHMKIDPEAALRRANDKFTRRFERIEALLAEAGKTPDQSDLVEMDALWNRAKAEERQG</sequence>
<name>A0ABW7I3J9_9RHOB</name>
<keyword evidence="3" id="KW-1185">Reference proteome</keyword>
<dbReference type="GO" id="GO:0047429">
    <property type="term" value="F:nucleoside triphosphate diphosphatase activity"/>
    <property type="evidence" value="ECO:0007669"/>
    <property type="project" value="UniProtKB-EC"/>
</dbReference>
<comment type="caution">
    <text evidence="2">The sequence shown here is derived from an EMBL/GenBank/DDBJ whole genome shotgun (WGS) entry which is preliminary data.</text>
</comment>
<reference evidence="2 3" key="1">
    <citation type="submission" date="2024-10" db="EMBL/GenBank/DDBJ databases">
        <authorList>
            <person name="Yang X.-N."/>
        </authorList>
    </citation>
    <scope>NUCLEOTIDE SEQUENCE [LARGE SCALE GENOMIC DNA]</scope>
    <source>
        <strain evidence="2 3">CAU 1059</strain>
    </source>
</reference>
<proteinExistence type="predicted"/>
<dbReference type="RefSeq" id="WP_377169398.1">
    <property type="nucleotide sequence ID" value="NZ_JBHTJC010000001.1"/>
</dbReference>
<feature type="domain" description="NTP pyrophosphohydrolase MazG-like" evidence="1">
    <location>
        <begin position="38"/>
        <end position="111"/>
    </location>
</feature>
<dbReference type="Gene3D" id="1.10.287.1080">
    <property type="entry name" value="MazG-like"/>
    <property type="match status" value="2"/>
</dbReference>
<dbReference type="NCBIfam" id="TIGR00444">
    <property type="entry name" value="mazG"/>
    <property type="match status" value="1"/>
</dbReference>
<dbReference type="InterPro" id="IPR004518">
    <property type="entry name" value="MazG-like_dom"/>
</dbReference>
<keyword evidence="2" id="KW-0378">Hydrolase</keyword>
<evidence type="ECO:0000259" key="1">
    <source>
        <dbReference type="Pfam" id="PF03819"/>
    </source>
</evidence>
<evidence type="ECO:0000313" key="2">
    <source>
        <dbReference type="EMBL" id="MFH0252555.1"/>
    </source>
</evidence>
<dbReference type="CDD" id="cd11529">
    <property type="entry name" value="NTP-PPase_MazG_Cterm"/>
    <property type="match status" value="1"/>
</dbReference>
<dbReference type="SUPFAM" id="SSF101386">
    <property type="entry name" value="all-alpha NTP pyrophosphatases"/>
    <property type="match status" value="2"/>
</dbReference>
<dbReference type="PANTHER" id="PTHR30522:SF0">
    <property type="entry name" value="NUCLEOSIDE TRIPHOSPHATE PYROPHOSPHOHYDROLASE"/>
    <property type="match status" value="1"/>
</dbReference>
<dbReference type="InterPro" id="IPR011551">
    <property type="entry name" value="NTP_PyrPHydrolase_MazG"/>
</dbReference>
<dbReference type="Proteomes" id="UP001607157">
    <property type="component" value="Unassembled WGS sequence"/>
</dbReference>
<dbReference type="EC" id="3.6.1.9" evidence="2"/>